<proteinExistence type="predicted"/>
<feature type="compositionally biased region" description="Low complexity" evidence="1">
    <location>
        <begin position="27"/>
        <end position="38"/>
    </location>
</feature>
<feature type="region of interest" description="Disordered" evidence="1">
    <location>
        <begin position="19"/>
        <end position="68"/>
    </location>
</feature>
<dbReference type="Proteomes" id="UP000663193">
    <property type="component" value="Chromosome 8"/>
</dbReference>
<name>A0A7U2I3C2_PHANO</name>
<accession>A0A7U2I3C2</accession>
<reference evidence="3" key="1">
    <citation type="journal article" date="2021" name="BMC Genomics">
        <title>Chromosome-level genome assembly and manually-curated proteome of model necrotroph Parastagonospora nodorum Sn15 reveals a genome-wide trove of candidate effector homologs, and redundancy of virulence-related functions within an accessory chromosome.</title>
        <authorList>
            <person name="Bertazzoni S."/>
            <person name="Jones D.A.B."/>
            <person name="Phan H.T."/>
            <person name="Tan K.-C."/>
            <person name="Hane J.K."/>
        </authorList>
    </citation>
    <scope>NUCLEOTIDE SEQUENCE [LARGE SCALE GENOMIC DNA]</scope>
    <source>
        <strain evidence="3">SN15 / ATCC MYA-4574 / FGSC 10173)</strain>
    </source>
</reference>
<evidence type="ECO:0000313" key="3">
    <source>
        <dbReference type="Proteomes" id="UP000663193"/>
    </source>
</evidence>
<evidence type="ECO:0000256" key="1">
    <source>
        <dbReference type="SAM" id="MobiDB-lite"/>
    </source>
</evidence>
<feature type="compositionally biased region" description="Polar residues" evidence="1">
    <location>
        <begin position="44"/>
        <end position="58"/>
    </location>
</feature>
<dbReference type="AlphaFoldDB" id="A0A7U2I3C2"/>
<dbReference type="VEuPathDB" id="FungiDB:JI435_411170"/>
<evidence type="ECO:0000313" key="2">
    <source>
        <dbReference type="EMBL" id="QRC97872.1"/>
    </source>
</evidence>
<organism evidence="2 3">
    <name type="scientific">Phaeosphaeria nodorum (strain SN15 / ATCC MYA-4574 / FGSC 10173)</name>
    <name type="common">Glume blotch fungus</name>
    <name type="synonym">Parastagonospora nodorum</name>
    <dbReference type="NCBI Taxonomy" id="321614"/>
    <lineage>
        <taxon>Eukaryota</taxon>
        <taxon>Fungi</taxon>
        <taxon>Dikarya</taxon>
        <taxon>Ascomycota</taxon>
        <taxon>Pezizomycotina</taxon>
        <taxon>Dothideomycetes</taxon>
        <taxon>Pleosporomycetidae</taxon>
        <taxon>Pleosporales</taxon>
        <taxon>Pleosporineae</taxon>
        <taxon>Phaeosphaeriaceae</taxon>
        <taxon>Parastagonospora</taxon>
    </lineage>
</organism>
<sequence length="68" mass="7195">MTTGLEQKECGECTMIAARGKDAGEMSSGRVRSASRGGFPKPQGQWQCRTSSKLTSRGGSVDAGRMRA</sequence>
<protein>
    <submittedName>
        <fullName evidence="2">Uncharacterized protein</fullName>
    </submittedName>
</protein>
<gene>
    <name evidence="2" type="ORF">JI435_411170</name>
</gene>
<keyword evidence="3" id="KW-1185">Reference proteome</keyword>
<dbReference type="EMBL" id="CP069030">
    <property type="protein sequence ID" value="QRC97872.1"/>
    <property type="molecule type" value="Genomic_DNA"/>
</dbReference>